<feature type="region of interest" description="Disordered" evidence="1">
    <location>
        <begin position="55"/>
        <end position="119"/>
    </location>
</feature>
<gene>
    <name evidence="2" type="ORF">PIB30_100978</name>
</gene>
<dbReference type="Proteomes" id="UP001341840">
    <property type="component" value="Unassembled WGS sequence"/>
</dbReference>
<name>A0ABU6RXG9_9FABA</name>
<proteinExistence type="predicted"/>
<evidence type="ECO:0000313" key="3">
    <source>
        <dbReference type="Proteomes" id="UP001341840"/>
    </source>
</evidence>
<keyword evidence="3" id="KW-1185">Reference proteome</keyword>
<reference evidence="2 3" key="1">
    <citation type="journal article" date="2023" name="Plants (Basel)">
        <title>Bridging the Gap: Combining Genomics and Transcriptomics Approaches to Understand Stylosanthes scabra, an Orphan Legume from the Brazilian Caatinga.</title>
        <authorList>
            <person name="Ferreira-Neto J.R.C."/>
            <person name="da Silva M.D."/>
            <person name="Binneck E."/>
            <person name="de Melo N.F."/>
            <person name="da Silva R.H."/>
            <person name="de Melo A.L.T.M."/>
            <person name="Pandolfi V."/>
            <person name="Bustamante F.O."/>
            <person name="Brasileiro-Vidal A.C."/>
            <person name="Benko-Iseppon A.M."/>
        </authorList>
    </citation>
    <scope>NUCLEOTIDE SEQUENCE [LARGE SCALE GENOMIC DNA]</scope>
    <source>
        <tissue evidence="2">Leaves</tissue>
    </source>
</reference>
<dbReference type="EMBL" id="JASCZI010033098">
    <property type="protein sequence ID" value="MED6128747.1"/>
    <property type="molecule type" value="Genomic_DNA"/>
</dbReference>
<feature type="region of interest" description="Disordered" evidence="1">
    <location>
        <begin position="1"/>
        <end position="23"/>
    </location>
</feature>
<feature type="compositionally biased region" description="Basic and acidic residues" evidence="1">
    <location>
        <begin position="78"/>
        <end position="97"/>
    </location>
</feature>
<organism evidence="2 3">
    <name type="scientific">Stylosanthes scabra</name>
    <dbReference type="NCBI Taxonomy" id="79078"/>
    <lineage>
        <taxon>Eukaryota</taxon>
        <taxon>Viridiplantae</taxon>
        <taxon>Streptophyta</taxon>
        <taxon>Embryophyta</taxon>
        <taxon>Tracheophyta</taxon>
        <taxon>Spermatophyta</taxon>
        <taxon>Magnoliopsida</taxon>
        <taxon>eudicotyledons</taxon>
        <taxon>Gunneridae</taxon>
        <taxon>Pentapetalae</taxon>
        <taxon>rosids</taxon>
        <taxon>fabids</taxon>
        <taxon>Fabales</taxon>
        <taxon>Fabaceae</taxon>
        <taxon>Papilionoideae</taxon>
        <taxon>50 kb inversion clade</taxon>
        <taxon>dalbergioids sensu lato</taxon>
        <taxon>Dalbergieae</taxon>
        <taxon>Pterocarpus clade</taxon>
        <taxon>Stylosanthes</taxon>
    </lineage>
</organism>
<evidence type="ECO:0000313" key="2">
    <source>
        <dbReference type="EMBL" id="MED6128747.1"/>
    </source>
</evidence>
<protein>
    <submittedName>
        <fullName evidence="2">Uncharacterized protein</fullName>
    </submittedName>
</protein>
<accession>A0ABU6RXG9</accession>
<comment type="caution">
    <text evidence="2">The sequence shown here is derived from an EMBL/GenBank/DDBJ whole genome shotgun (WGS) entry which is preliminary data.</text>
</comment>
<evidence type="ECO:0000256" key="1">
    <source>
        <dbReference type="SAM" id="MobiDB-lite"/>
    </source>
</evidence>
<sequence>MENAKSMDTPMSTSCYLDKDEKGKEVDMKKFRGERRRVLLLQGVAATETLSVGKHLLGNSPQWGLSKPEPRTTGNYGGKREEVEVKGRHSEKWRDGEVANPWGSDETSSNGFMVLEPKL</sequence>